<dbReference type="Proteomes" id="UP000824366">
    <property type="component" value="Chromosome"/>
</dbReference>
<dbReference type="SMART" id="SM00986">
    <property type="entry name" value="UDG"/>
    <property type="match status" value="1"/>
</dbReference>
<dbReference type="SUPFAM" id="SSF52141">
    <property type="entry name" value="Uracil-DNA glycosylase-like"/>
    <property type="match status" value="1"/>
</dbReference>
<sequence length="200" mass="21940">MPTESTRLYGLPPIVDSRTQLLVLGSFPSVTSLARQQYYAHPQNQFWKILQAIWPSSPSLISVDSYEKRSQWLLDHGLGVWDVYASCERQGSLDAAIRKPEVNDFARLLASCPQLRAIAHNGGESFRHARHVIHGLSPLRASHVALMGAVDAEAANQLVGSTDTVLPVYKLPSTSPANASWGFERKLEAWRAVVAAAGLL</sequence>
<gene>
    <name evidence="2" type="ORF">MIZ03_2997</name>
</gene>
<protein>
    <recommendedName>
        <fullName evidence="1">Uracil-DNA glycosylase-like domain-containing protein</fullName>
    </recommendedName>
</protein>
<dbReference type="InterPro" id="IPR036895">
    <property type="entry name" value="Uracil-DNA_glycosylase-like_sf"/>
</dbReference>
<proteinExistence type="predicted"/>
<organism evidence="2 3">
    <name type="scientific">Rhodoferax lithotrophicus</name>
    <dbReference type="NCBI Taxonomy" id="2798804"/>
    <lineage>
        <taxon>Bacteria</taxon>
        <taxon>Pseudomonadati</taxon>
        <taxon>Pseudomonadota</taxon>
        <taxon>Betaproteobacteria</taxon>
        <taxon>Burkholderiales</taxon>
        <taxon>Comamonadaceae</taxon>
        <taxon>Rhodoferax</taxon>
    </lineage>
</organism>
<accession>A0ABN6DB70</accession>
<evidence type="ECO:0000313" key="2">
    <source>
        <dbReference type="EMBL" id="BCO28101.1"/>
    </source>
</evidence>
<feature type="domain" description="Uracil-DNA glycosylase-like" evidence="1">
    <location>
        <begin position="12"/>
        <end position="194"/>
    </location>
</feature>
<dbReference type="InterPro" id="IPR026353">
    <property type="entry name" value="Hypoxan-DNA_Glyclase"/>
</dbReference>
<reference evidence="2 3" key="1">
    <citation type="journal article" date="2021" name="Microbiol. Spectr.">
        <title>A Single Bacterium Capable of Oxidation and Reduction of Iron at Circumneutral pH.</title>
        <authorList>
            <person name="Kato S."/>
            <person name="Ohkuma M."/>
        </authorList>
    </citation>
    <scope>NUCLEOTIDE SEQUENCE [LARGE SCALE GENOMIC DNA]</scope>
    <source>
        <strain evidence="2 3">MIZ03</strain>
    </source>
</reference>
<dbReference type="CDD" id="cd10032">
    <property type="entry name" value="UDG-F6_HDG"/>
    <property type="match status" value="1"/>
</dbReference>
<dbReference type="RefSeq" id="WP_223904090.1">
    <property type="nucleotide sequence ID" value="NZ_AP024238.1"/>
</dbReference>
<dbReference type="Gene3D" id="3.40.470.10">
    <property type="entry name" value="Uracil-DNA glycosylase-like domain"/>
    <property type="match status" value="1"/>
</dbReference>
<evidence type="ECO:0000259" key="1">
    <source>
        <dbReference type="SMART" id="SM00986"/>
    </source>
</evidence>
<evidence type="ECO:0000313" key="3">
    <source>
        <dbReference type="Proteomes" id="UP000824366"/>
    </source>
</evidence>
<dbReference type="SMART" id="SM00987">
    <property type="entry name" value="UreE_C"/>
    <property type="match status" value="1"/>
</dbReference>
<dbReference type="Pfam" id="PF03167">
    <property type="entry name" value="UDG"/>
    <property type="match status" value="1"/>
</dbReference>
<dbReference type="EMBL" id="AP024238">
    <property type="protein sequence ID" value="BCO28101.1"/>
    <property type="molecule type" value="Genomic_DNA"/>
</dbReference>
<dbReference type="InterPro" id="IPR005122">
    <property type="entry name" value="Uracil-DNA_glycosylase-like"/>
</dbReference>
<name>A0ABN6DB70_9BURK</name>
<keyword evidence="3" id="KW-1185">Reference proteome</keyword>
<dbReference type="NCBIfam" id="TIGR04274">
    <property type="entry name" value="hypoxanDNAglyco"/>
    <property type="match status" value="1"/>
</dbReference>